<name>A0A0S4KIY3_BODSA</name>
<keyword evidence="4" id="KW-1185">Reference proteome</keyword>
<protein>
    <submittedName>
        <fullName evidence="3">Transmembrane protein, putative</fullName>
    </submittedName>
</protein>
<evidence type="ECO:0000256" key="1">
    <source>
        <dbReference type="SAM" id="MobiDB-lite"/>
    </source>
</evidence>
<feature type="region of interest" description="Disordered" evidence="1">
    <location>
        <begin position="62"/>
        <end position="92"/>
    </location>
</feature>
<organism evidence="3 4">
    <name type="scientific">Bodo saltans</name>
    <name type="common">Flagellated protozoan</name>
    <dbReference type="NCBI Taxonomy" id="75058"/>
    <lineage>
        <taxon>Eukaryota</taxon>
        <taxon>Discoba</taxon>
        <taxon>Euglenozoa</taxon>
        <taxon>Kinetoplastea</taxon>
        <taxon>Metakinetoplastina</taxon>
        <taxon>Eubodonida</taxon>
        <taxon>Bodonidae</taxon>
        <taxon>Bodo</taxon>
    </lineage>
</organism>
<dbReference type="EMBL" id="CYKH01001213">
    <property type="protein sequence ID" value="CUI14490.1"/>
    <property type="molecule type" value="Genomic_DNA"/>
</dbReference>
<dbReference type="AlphaFoldDB" id="A0A0S4KIY3"/>
<proteinExistence type="predicted"/>
<keyword evidence="2" id="KW-1133">Transmembrane helix</keyword>
<keyword evidence="2 3" id="KW-0812">Transmembrane</keyword>
<accession>A0A0S4KIY3</accession>
<feature type="compositionally biased region" description="Polar residues" evidence="1">
    <location>
        <begin position="127"/>
        <end position="138"/>
    </location>
</feature>
<feature type="region of interest" description="Disordered" evidence="1">
    <location>
        <begin position="119"/>
        <end position="138"/>
    </location>
</feature>
<evidence type="ECO:0000313" key="3">
    <source>
        <dbReference type="EMBL" id="CUI14490.1"/>
    </source>
</evidence>
<feature type="transmembrane region" description="Helical" evidence="2">
    <location>
        <begin position="421"/>
        <end position="442"/>
    </location>
</feature>
<feature type="transmembrane region" description="Helical" evidence="2">
    <location>
        <begin position="495"/>
        <end position="517"/>
    </location>
</feature>
<reference evidence="4" key="1">
    <citation type="submission" date="2015-09" db="EMBL/GenBank/DDBJ databases">
        <authorList>
            <consortium name="Pathogen Informatics"/>
        </authorList>
    </citation>
    <scope>NUCLEOTIDE SEQUENCE [LARGE SCALE GENOMIC DNA]</scope>
    <source>
        <strain evidence="4">Lake Konstanz</strain>
    </source>
</reference>
<evidence type="ECO:0000313" key="4">
    <source>
        <dbReference type="Proteomes" id="UP000051952"/>
    </source>
</evidence>
<keyword evidence="2" id="KW-0472">Membrane</keyword>
<sequence length="605" mass="63477">MLFRIKNVVYSGGETINYGGYLGPNASYKIPNAATTWASSSNMGVNGLYSLLFQSPMTKTSALSPSASPSTSVPSAILSQSTTGPTSASPSASSSTSVLSAILSQSTTASALPSLSRTLRGTETDHTTSPSQVASSTVTRSRAVSDSFNTKSLTQSLSSASNTIRRSFSIFTTTASSVSLGVATLSLQCFALNDTILLWFIPLRRTDDVVVLLFDESYAQASTDSGLQVSTVFASSQPIPRNVIRTFPFLAFNISFESRLTTAAVQRVIGDVTLGFGNTQRINATVHTTDTAAWHTIVLHPPSSGWIGATVPLLSPQTLRIAITVVCDNSVVLLVQISVPVPAVSRELTALVDAAGSIAQISSVVAGGAAWGSSLARVMTVHQIVLCDADAAVSGGVIDLELIICDSSSQDRSLAVARSAIASNVVLVAAVAVVLLLLAAVWARIMRTSLIRGTRAFCLPSSLLPVLTTVVPSTTASSVLLLARVSTSACVGVDIVLALIGLAIAALPCCSFLLLCVAKEFGGAWRCEPRTERRKQQSMHASILGSSKLLSGRISTFLRKACTRTHDWKSADGTRMRGLCCLSTGTCVTVRSILVRWSQCLASRQ</sequence>
<dbReference type="Proteomes" id="UP000051952">
    <property type="component" value="Unassembled WGS sequence"/>
</dbReference>
<feature type="transmembrane region" description="Helical" evidence="2">
    <location>
        <begin position="463"/>
        <end position="483"/>
    </location>
</feature>
<evidence type="ECO:0000256" key="2">
    <source>
        <dbReference type="SAM" id="Phobius"/>
    </source>
</evidence>
<dbReference type="VEuPathDB" id="TriTrypDB:BSAL_91190"/>
<gene>
    <name evidence="3" type="ORF">BSAL_91190</name>
</gene>